<dbReference type="PANTHER" id="PTHR40260:SF2">
    <property type="entry name" value="BLR8190 PROTEIN"/>
    <property type="match status" value="1"/>
</dbReference>
<dbReference type="NCBIfam" id="TIGR02118">
    <property type="entry name" value="EthD family reductase"/>
    <property type="match status" value="1"/>
</dbReference>
<dbReference type="EMBL" id="LKKS01000026">
    <property type="protein sequence ID" value="KPM67817.1"/>
    <property type="molecule type" value="Genomic_DNA"/>
</dbReference>
<proteinExistence type="predicted"/>
<gene>
    <name evidence="3" type="ORF">BL240_25410</name>
    <name evidence="4" type="ORF">HB13667_04060</name>
    <name evidence="2" type="ORF">IEC33019_4111</name>
</gene>
<reference evidence="3 6" key="3">
    <citation type="submission" date="2016-12" db="EMBL/GenBank/DDBJ databases">
        <title>Draft Genome Sequence of Mercury Resistant Pseudomonas DRA525.</title>
        <authorList>
            <person name="Drace K.M."/>
        </authorList>
    </citation>
    <scope>NUCLEOTIDE SEQUENCE [LARGE SCALE GENOMIC DNA]</scope>
    <source>
        <strain evidence="3 6">DRA525</strain>
    </source>
</reference>
<evidence type="ECO:0000313" key="2">
    <source>
        <dbReference type="EMBL" id="ANY89621.1"/>
    </source>
</evidence>
<feature type="domain" description="EthD" evidence="1">
    <location>
        <begin position="12"/>
        <end position="87"/>
    </location>
</feature>
<dbReference type="EMBL" id="CP018743">
    <property type="protein sequence ID" value="APO84596.1"/>
    <property type="molecule type" value="Genomic_DNA"/>
</dbReference>
<dbReference type="PANTHER" id="PTHR40260">
    <property type="entry name" value="BLR8190 PROTEIN"/>
    <property type="match status" value="1"/>
</dbReference>
<dbReference type="EMBL" id="CP016634">
    <property type="protein sequence ID" value="ANY89621.1"/>
    <property type="molecule type" value="Genomic_DNA"/>
</dbReference>
<dbReference type="Proteomes" id="UP000050437">
    <property type="component" value="Unassembled WGS sequence"/>
</dbReference>
<sequence length="100" mass="11027">MKQVVVVYGTPADTQAFERHYREVHVPLVKQMPNLAKFEASITSTATAQKDWHAIAVLSFRNQEEMDASLSSHAGVAAVEDVSNFASGGCQIYTCEFESF</sequence>
<evidence type="ECO:0000313" key="4">
    <source>
        <dbReference type="EMBL" id="KPM67817.1"/>
    </source>
</evidence>
<protein>
    <submittedName>
        <fullName evidence="2">EthD protein</fullName>
    </submittedName>
    <submittedName>
        <fullName evidence="4">Ethyl tert-butyl ether degradation protein EthD</fullName>
    </submittedName>
</protein>
<dbReference type="InterPro" id="IPR011008">
    <property type="entry name" value="Dimeric_a/b-barrel"/>
</dbReference>
<dbReference type="GO" id="GO:0016491">
    <property type="term" value="F:oxidoreductase activity"/>
    <property type="evidence" value="ECO:0007669"/>
    <property type="project" value="InterPro"/>
</dbReference>
<reference evidence="2" key="2">
    <citation type="submission" date="2016-07" db="EMBL/GenBank/DDBJ databases">
        <title>New class B carbapenemase carried by novel plasmid in Pseudomonas putida enviromental strain in eastern Amazonia.</title>
        <authorList>
            <person name="Souza C.O."/>
            <person name="Lima K.V."/>
            <person name="Brasiliense D.M."/>
            <person name="Perez-Chaparro P.J."/>
            <person name="Mamizuka E.M."/>
            <person name="Lima M.O."/>
            <person name="Lima L.N."/>
            <person name="McCulloch J.A."/>
        </authorList>
    </citation>
    <scope>NUCLEOTIDE SEQUENCE [LARGE SCALE GENOMIC DNA]</scope>
    <source>
        <strain evidence="2">IEC33019</strain>
    </source>
</reference>
<dbReference type="OrthoDB" id="5294870at2"/>
<dbReference type="InterPro" id="IPR009799">
    <property type="entry name" value="EthD_dom"/>
</dbReference>
<evidence type="ECO:0000313" key="3">
    <source>
        <dbReference type="EMBL" id="APO84596.1"/>
    </source>
</evidence>
<evidence type="ECO:0000313" key="5">
    <source>
        <dbReference type="Proteomes" id="UP000050437"/>
    </source>
</evidence>
<organism evidence="4 5">
    <name type="scientific">Pseudomonas putida</name>
    <name type="common">Arthrobacter siderocapsulatus</name>
    <dbReference type="NCBI Taxonomy" id="303"/>
    <lineage>
        <taxon>Bacteria</taxon>
        <taxon>Pseudomonadati</taxon>
        <taxon>Pseudomonadota</taxon>
        <taxon>Gammaproteobacteria</taxon>
        <taxon>Pseudomonadales</taxon>
        <taxon>Pseudomonadaceae</taxon>
        <taxon>Pseudomonas</taxon>
    </lineage>
</organism>
<reference evidence="4 5" key="1">
    <citation type="submission" date="2015-10" db="EMBL/GenBank/DDBJ databases">
        <title>Pseudomonas putida clinical strains.</title>
        <authorList>
            <person name="Molina L."/>
            <person name="Udaondo Z."/>
        </authorList>
    </citation>
    <scope>NUCLEOTIDE SEQUENCE [LARGE SCALE GENOMIC DNA]</scope>
    <source>
        <strain evidence="4 5">HB13667</strain>
    </source>
</reference>
<name>A0A0P7D0S1_PSEPU</name>
<accession>A0A1L5PX35</accession>
<accession>A0A0P7D0S1</accession>
<dbReference type="RefSeq" id="WP_054572133.1">
    <property type="nucleotide sequence ID" value="NZ_BKWG01000023.1"/>
</dbReference>
<dbReference type="SUPFAM" id="SSF54909">
    <property type="entry name" value="Dimeric alpha+beta barrel"/>
    <property type="match status" value="1"/>
</dbReference>
<dbReference type="Gene3D" id="3.30.70.100">
    <property type="match status" value="1"/>
</dbReference>
<dbReference type="Pfam" id="PF07110">
    <property type="entry name" value="EthD"/>
    <property type="match status" value="1"/>
</dbReference>
<dbReference type="Proteomes" id="UP000185146">
    <property type="component" value="Chromosome"/>
</dbReference>
<dbReference type="AlphaFoldDB" id="A0A0P7D0S1"/>
<evidence type="ECO:0000313" key="6">
    <source>
        <dbReference type="Proteomes" id="UP000185146"/>
    </source>
</evidence>
<evidence type="ECO:0000259" key="1">
    <source>
        <dbReference type="Pfam" id="PF07110"/>
    </source>
</evidence>